<evidence type="ECO:0000313" key="2">
    <source>
        <dbReference type="EMBL" id="CAL4084868.1"/>
    </source>
</evidence>
<evidence type="ECO:0008006" key="4">
    <source>
        <dbReference type="Google" id="ProtNLM"/>
    </source>
</evidence>
<feature type="transmembrane region" description="Helical" evidence="1">
    <location>
        <begin position="367"/>
        <end position="389"/>
    </location>
</feature>
<feature type="transmembrane region" description="Helical" evidence="1">
    <location>
        <begin position="124"/>
        <end position="141"/>
    </location>
</feature>
<reference evidence="2 3" key="1">
    <citation type="submission" date="2024-05" db="EMBL/GenBank/DDBJ databases">
        <authorList>
            <person name="Wallberg A."/>
        </authorList>
    </citation>
    <scope>NUCLEOTIDE SEQUENCE [LARGE SCALE GENOMIC DNA]</scope>
</reference>
<sequence>MDIPEINFLRENRKSFVVFRFFGLLPSMFGFDKRKWRPYLRLFRSRLFWFIWHVAGTGLGIWNWYTFVFKHKPHNLHYKQYDISITLFNTIQMTKCSDVKIKPSDKIPKTNLLTSEESLQYNELLLSISGLIFVLMVIGPLQSNVIKRNMDFFPRILKNIRKLEKIQLPKKIHKIFSEREEERYLLHNVDADTSDGEDNEEDNIEVGRRGHCLKNCYDTNWLPRISIGIFMTIFLGCFCFAVYHRHNMESLIDEWKLILMVFFLPLPVLTTWFCIVLIKQISTMYNELYDLKPEAFRDSNEMKRISDYITILQRTSQIMRNEIFEFTIGMNFILFVAIGIVSVYEILQGFQDSISGTNENQYSKIDYMFPLLISIICIYMICSACDNLITNGHERLLLRMKEFLSYQLFVRQIRKGDPHKKIKHLYENLKDWPPQVYIYGGWKVDFQLFVATLIFMYTYAKLIYDL</sequence>
<comment type="caution">
    <text evidence="2">The sequence shown here is derived from an EMBL/GenBank/DDBJ whole genome shotgun (WGS) entry which is preliminary data.</text>
</comment>
<gene>
    <name evidence="2" type="ORF">MNOR_LOCUS12543</name>
</gene>
<evidence type="ECO:0000313" key="3">
    <source>
        <dbReference type="Proteomes" id="UP001497623"/>
    </source>
</evidence>
<evidence type="ECO:0000256" key="1">
    <source>
        <dbReference type="SAM" id="Phobius"/>
    </source>
</evidence>
<protein>
    <recommendedName>
        <fullName evidence="4">Gustatory receptor</fullName>
    </recommendedName>
</protein>
<name>A0AAV2QJI9_MEGNR</name>
<keyword evidence="1" id="KW-0472">Membrane</keyword>
<keyword evidence="1" id="KW-0812">Transmembrane</keyword>
<feature type="transmembrane region" description="Helical" evidence="1">
    <location>
        <begin position="446"/>
        <end position="464"/>
    </location>
</feature>
<keyword evidence="1" id="KW-1133">Transmembrane helix</keyword>
<keyword evidence="3" id="KW-1185">Reference proteome</keyword>
<dbReference type="AlphaFoldDB" id="A0AAV2QJI9"/>
<feature type="transmembrane region" description="Helical" evidence="1">
    <location>
        <begin position="47"/>
        <end position="65"/>
    </location>
</feature>
<dbReference type="Proteomes" id="UP001497623">
    <property type="component" value="Unassembled WGS sequence"/>
</dbReference>
<feature type="transmembrane region" description="Helical" evidence="1">
    <location>
        <begin position="323"/>
        <end position="347"/>
    </location>
</feature>
<proteinExistence type="predicted"/>
<feature type="transmembrane region" description="Helical" evidence="1">
    <location>
        <begin position="255"/>
        <end position="278"/>
    </location>
</feature>
<organism evidence="2 3">
    <name type="scientific">Meganyctiphanes norvegica</name>
    <name type="common">Northern krill</name>
    <name type="synonym">Thysanopoda norvegica</name>
    <dbReference type="NCBI Taxonomy" id="48144"/>
    <lineage>
        <taxon>Eukaryota</taxon>
        <taxon>Metazoa</taxon>
        <taxon>Ecdysozoa</taxon>
        <taxon>Arthropoda</taxon>
        <taxon>Crustacea</taxon>
        <taxon>Multicrustacea</taxon>
        <taxon>Malacostraca</taxon>
        <taxon>Eumalacostraca</taxon>
        <taxon>Eucarida</taxon>
        <taxon>Euphausiacea</taxon>
        <taxon>Euphausiidae</taxon>
        <taxon>Meganyctiphanes</taxon>
    </lineage>
</organism>
<accession>A0AAV2QJI9</accession>
<feature type="transmembrane region" description="Helical" evidence="1">
    <location>
        <begin position="221"/>
        <end position="243"/>
    </location>
</feature>
<dbReference type="EMBL" id="CAXKWB010006897">
    <property type="protein sequence ID" value="CAL4084868.1"/>
    <property type="molecule type" value="Genomic_DNA"/>
</dbReference>